<keyword evidence="5" id="KW-1185">Reference proteome</keyword>
<gene>
    <name evidence="4" type="ORF">B0H63DRAFT_125371</name>
</gene>
<protein>
    <recommendedName>
        <fullName evidence="3">Pentatricopeptide repeat-containing protein-mitochondrial domain-containing protein</fullName>
    </recommendedName>
</protein>
<dbReference type="Proteomes" id="UP001285441">
    <property type="component" value="Unassembled WGS sequence"/>
</dbReference>
<dbReference type="InterPro" id="IPR011990">
    <property type="entry name" value="TPR-like_helical_dom_sf"/>
</dbReference>
<proteinExistence type="predicted"/>
<feature type="domain" description="Pentatricopeptide repeat-containing protein-mitochondrial" evidence="3">
    <location>
        <begin position="332"/>
        <end position="462"/>
    </location>
</feature>
<evidence type="ECO:0000256" key="1">
    <source>
        <dbReference type="ARBA" id="ARBA00022737"/>
    </source>
</evidence>
<evidence type="ECO:0000259" key="3">
    <source>
        <dbReference type="Pfam" id="PF23276"/>
    </source>
</evidence>
<evidence type="ECO:0000313" key="4">
    <source>
        <dbReference type="EMBL" id="KAK3390894.1"/>
    </source>
</evidence>
<keyword evidence="1" id="KW-0677">Repeat</keyword>
<name>A0AAE0U573_9PEZI</name>
<accession>A0AAE0U573</accession>
<dbReference type="PANTHER" id="PTHR47938:SF35">
    <property type="entry name" value="PENTATRICOPEPTIDE REPEAT-CONTAINING PROTEIN 4, MITOCHONDRIAL-RELATED"/>
    <property type="match status" value="1"/>
</dbReference>
<dbReference type="EMBL" id="JAULSW010000002">
    <property type="protein sequence ID" value="KAK3390894.1"/>
    <property type="molecule type" value="Genomic_DNA"/>
</dbReference>
<dbReference type="AlphaFoldDB" id="A0AAE0U573"/>
<evidence type="ECO:0000256" key="2">
    <source>
        <dbReference type="SAM" id="MobiDB-lite"/>
    </source>
</evidence>
<reference evidence="4" key="1">
    <citation type="journal article" date="2023" name="Mol. Phylogenet. Evol.">
        <title>Genome-scale phylogeny and comparative genomics of the fungal order Sordariales.</title>
        <authorList>
            <person name="Hensen N."/>
            <person name="Bonometti L."/>
            <person name="Westerberg I."/>
            <person name="Brannstrom I.O."/>
            <person name="Guillou S."/>
            <person name="Cros-Aarteil S."/>
            <person name="Calhoun S."/>
            <person name="Haridas S."/>
            <person name="Kuo A."/>
            <person name="Mondo S."/>
            <person name="Pangilinan J."/>
            <person name="Riley R."/>
            <person name="LaButti K."/>
            <person name="Andreopoulos B."/>
            <person name="Lipzen A."/>
            <person name="Chen C."/>
            <person name="Yan M."/>
            <person name="Daum C."/>
            <person name="Ng V."/>
            <person name="Clum A."/>
            <person name="Steindorff A."/>
            <person name="Ohm R.A."/>
            <person name="Martin F."/>
            <person name="Silar P."/>
            <person name="Natvig D.O."/>
            <person name="Lalanne C."/>
            <person name="Gautier V."/>
            <person name="Ament-Velasquez S.L."/>
            <person name="Kruys A."/>
            <person name="Hutchinson M.I."/>
            <person name="Powell A.J."/>
            <person name="Barry K."/>
            <person name="Miller A.N."/>
            <person name="Grigoriev I.V."/>
            <person name="Debuchy R."/>
            <person name="Gladieux P."/>
            <person name="Hiltunen Thoren M."/>
            <person name="Johannesson H."/>
        </authorList>
    </citation>
    <scope>NUCLEOTIDE SEQUENCE</scope>
    <source>
        <strain evidence="4">CBS 232.78</strain>
    </source>
</reference>
<dbReference type="InterPro" id="IPR057027">
    <property type="entry name" value="TPR_mt"/>
</dbReference>
<dbReference type="Gene3D" id="1.25.40.10">
    <property type="entry name" value="Tetratricopeptide repeat domain"/>
    <property type="match status" value="2"/>
</dbReference>
<dbReference type="Pfam" id="PF23276">
    <property type="entry name" value="TPR_24"/>
    <property type="match status" value="1"/>
</dbReference>
<evidence type="ECO:0000313" key="5">
    <source>
        <dbReference type="Proteomes" id="UP001285441"/>
    </source>
</evidence>
<comment type="caution">
    <text evidence="4">The sequence shown here is derived from an EMBL/GenBank/DDBJ whole genome shotgun (WGS) entry which is preliminary data.</text>
</comment>
<dbReference type="PANTHER" id="PTHR47938">
    <property type="entry name" value="RESPIRATORY COMPLEX I CHAPERONE (CIA84), PUTATIVE (AFU_ORTHOLOGUE AFUA_2G06020)-RELATED"/>
    <property type="match status" value="1"/>
</dbReference>
<reference evidence="4" key="2">
    <citation type="submission" date="2023-06" db="EMBL/GenBank/DDBJ databases">
        <authorList>
            <consortium name="Lawrence Berkeley National Laboratory"/>
            <person name="Haridas S."/>
            <person name="Hensen N."/>
            <person name="Bonometti L."/>
            <person name="Westerberg I."/>
            <person name="Brannstrom I.O."/>
            <person name="Guillou S."/>
            <person name="Cros-Aarteil S."/>
            <person name="Calhoun S."/>
            <person name="Kuo A."/>
            <person name="Mondo S."/>
            <person name="Pangilinan J."/>
            <person name="Riley R."/>
            <person name="LaButti K."/>
            <person name="Andreopoulos B."/>
            <person name="Lipzen A."/>
            <person name="Chen C."/>
            <person name="Yanf M."/>
            <person name="Daum C."/>
            <person name="Ng V."/>
            <person name="Clum A."/>
            <person name="Steindorff A."/>
            <person name="Ohm R."/>
            <person name="Martin F."/>
            <person name="Silar P."/>
            <person name="Natvig D."/>
            <person name="Lalanne C."/>
            <person name="Gautier V."/>
            <person name="Ament-velasquez S.L."/>
            <person name="Kruys A."/>
            <person name="Hutchinson M.I."/>
            <person name="Powell A.J."/>
            <person name="Barry K."/>
            <person name="Miller A.N."/>
            <person name="Grigoriev I.V."/>
            <person name="Debuchy R."/>
            <person name="Gladieux P."/>
            <person name="Thoren M.H."/>
            <person name="Johannesson H."/>
        </authorList>
    </citation>
    <scope>NUCLEOTIDE SEQUENCE</scope>
    <source>
        <strain evidence="4">CBS 232.78</strain>
    </source>
</reference>
<feature type="region of interest" description="Disordered" evidence="2">
    <location>
        <begin position="591"/>
        <end position="610"/>
    </location>
</feature>
<dbReference type="GO" id="GO:0140053">
    <property type="term" value="P:mitochondrial gene expression"/>
    <property type="evidence" value="ECO:0007669"/>
    <property type="project" value="TreeGrafter"/>
</dbReference>
<dbReference type="GO" id="GO:0003729">
    <property type="term" value="F:mRNA binding"/>
    <property type="evidence" value="ECO:0007669"/>
    <property type="project" value="TreeGrafter"/>
</dbReference>
<sequence length="624" mass="69565">MPPSRVVVDGLWRCLCPSFDAIALTRSAESPLNSARRIGRDNTRRRTVPRWPCQATQARPIHTQTESACAAVKEQLAGLPVPAPVPAAVVSTLDLIQAQGRYAALATATTPVIYETLRELRHRQGQRAKIRHFVQYLIDDRGERPNIFLYEALVTANWDITGSADELAFILREMANAEMEPSKSIYHSALRLLAVHPDYMLRNKILGDMKKKKMYLKPNGMISVALGLLRDGQYEMALDYLDWTLKVAAADIPHWVFDTFIFTLGKLGFVEEAVEVLQKRPPMAPGSGSGPGSSSLGVWYFLLDECSRALRHTGTKYIWDKMVEPGILNPSDGIAVNVLNTAARNADADLANRAIQHLSARRVKLGLHHFEPLVDCYAQSVDLENALQVLCIMSSAGTQPDSASTRSIFALLKQSPRLAENATDLLSNLRKTHEIPIAALNVLLEALCEHGPIEAALGLYREARHLCPLGPNYKTFQLLMAKSENAEVASFLVSEMEFLSIRPQRDMYDHLVRSFALDGSLEVAFGYLSLMESAGGYTWLSKRTLLVLLERCFRDEDPRVWGIVDKATTEREMDIRFELAKLMDEIPKERKAHAGLPQQQQQAGSEVVPMPPVVEKAKVSQLYN</sequence>
<organism evidence="4 5">
    <name type="scientific">Podospora didyma</name>
    <dbReference type="NCBI Taxonomy" id="330526"/>
    <lineage>
        <taxon>Eukaryota</taxon>
        <taxon>Fungi</taxon>
        <taxon>Dikarya</taxon>
        <taxon>Ascomycota</taxon>
        <taxon>Pezizomycotina</taxon>
        <taxon>Sordariomycetes</taxon>
        <taxon>Sordariomycetidae</taxon>
        <taxon>Sordariales</taxon>
        <taxon>Podosporaceae</taxon>
        <taxon>Podospora</taxon>
    </lineage>
</organism>
<dbReference type="GO" id="GO:0005739">
    <property type="term" value="C:mitochondrion"/>
    <property type="evidence" value="ECO:0007669"/>
    <property type="project" value="TreeGrafter"/>
</dbReference>